<proteinExistence type="predicted"/>
<gene>
    <name evidence="1" type="ORF">METZ01_LOCUS503111</name>
</gene>
<evidence type="ECO:0000313" key="1">
    <source>
        <dbReference type="EMBL" id="SVE50257.1"/>
    </source>
</evidence>
<feature type="non-terminal residue" evidence="1">
    <location>
        <position position="1"/>
    </location>
</feature>
<dbReference type="AlphaFoldDB" id="A0A383E0A1"/>
<feature type="non-terminal residue" evidence="1">
    <location>
        <position position="233"/>
    </location>
</feature>
<sequence length="233" mass="27591">EWLINKKRIKDLETFLDKNPEVGQASKAIKFLINEYLSSTDIKTACDKINFLDPKVQNNYLEKFTIYCLVNNDQKEEAQLVFDLLTERGFKDKFFEDKINFLLGINETTTQKILDNDLLNFYLSYITSNNFEYEPNDKTDKYIWRYLSSANLIQVNNFQDEDIILTYEQAAAQNSFDNDEIFKIYLKMNFNFNQLVNAQEIHKNLPNYKARALIYQSMLLSDNIERKINLAFL</sequence>
<accession>A0A383E0A1</accession>
<dbReference type="EMBL" id="UINC01221785">
    <property type="protein sequence ID" value="SVE50257.1"/>
    <property type="molecule type" value="Genomic_DNA"/>
</dbReference>
<organism evidence="1">
    <name type="scientific">marine metagenome</name>
    <dbReference type="NCBI Taxonomy" id="408172"/>
    <lineage>
        <taxon>unclassified sequences</taxon>
        <taxon>metagenomes</taxon>
        <taxon>ecological metagenomes</taxon>
    </lineage>
</organism>
<reference evidence="1" key="1">
    <citation type="submission" date="2018-05" db="EMBL/GenBank/DDBJ databases">
        <authorList>
            <person name="Lanie J.A."/>
            <person name="Ng W.-L."/>
            <person name="Kazmierczak K.M."/>
            <person name="Andrzejewski T.M."/>
            <person name="Davidsen T.M."/>
            <person name="Wayne K.J."/>
            <person name="Tettelin H."/>
            <person name="Glass J.I."/>
            <person name="Rusch D."/>
            <person name="Podicherti R."/>
            <person name="Tsui H.-C.T."/>
            <person name="Winkler M.E."/>
        </authorList>
    </citation>
    <scope>NUCLEOTIDE SEQUENCE</scope>
</reference>
<protein>
    <submittedName>
        <fullName evidence="1">Uncharacterized protein</fullName>
    </submittedName>
</protein>
<name>A0A383E0A1_9ZZZZ</name>